<evidence type="ECO:0000313" key="2">
    <source>
        <dbReference type="RefSeq" id="XP_015594239.1"/>
    </source>
</evidence>
<protein>
    <submittedName>
        <fullName evidence="2">Uncharacterized protein LOC107267274 isoform X1</fullName>
    </submittedName>
</protein>
<sequence length="352" mass="40755">MDAKIFKSIVCNDTEMIKEIEDSEVWTRLSNESEFPLIDNHVLNIFCQSVSNLLSYKVSEAATQRYLVRIHLIRMLQEWSHVTVPLPSLHIFTDGCKMLKFVEKVSKKYLTDDFLGTDAPGETLICLARAFFCLGMRNPCFLPQLDFILERITHLEPSEEINLLLDSIMKNKEQLLLKPATMDRIYILKRVTLIEKPLIENFESICSKINTVNRENMCVTLQNATSIREVLDRMIDSPQVFRIASNVLKEMLVTLNYSSIVIDFIQSILELMIVQCDKCKKSVLDLYPRDLQSCIILLRIDPRYHSENSKKYTLELLEHVHTGNKDDALILLSHFPAWLEIFSTYLSDITGR</sequence>
<name>A0AAJ7BU32_CEPCN</name>
<dbReference type="GeneID" id="107267274"/>
<dbReference type="Proteomes" id="UP000694920">
    <property type="component" value="Unplaced"/>
</dbReference>
<dbReference type="KEGG" id="ccin:107267274"/>
<keyword evidence="1" id="KW-1185">Reference proteome</keyword>
<dbReference type="AlphaFoldDB" id="A0AAJ7BU32"/>
<organism evidence="1 2">
    <name type="scientific">Cephus cinctus</name>
    <name type="common">Wheat stem sawfly</name>
    <dbReference type="NCBI Taxonomy" id="211228"/>
    <lineage>
        <taxon>Eukaryota</taxon>
        <taxon>Metazoa</taxon>
        <taxon>Ecdysozoa</taxon>
        <taxon>Arthropoda</taxon>
        <taxon>Hexapoda</taxon>
        <taxon>Insecta</taxon>
        <taxon>Pterygota</taxon>
        <taxon>Neoptera</taxon>
        <taxon>Endopterygota</taxon>
        <taxon>Hymenoptera</taxon>
        <taxon>Cephoidea</taxon>
        <taxon>Cephidae</taxon>
        <taxon>Cephus</taxon>
    </lineage>
</organism>
<reference evidence="2" key="1">
    <citation type="submission" date="2025-08" db="UniProtKB">
        <authorList>
            <consortium name="RefSeq"/>
        </authorList>
    </citation>
    <scope>IDENTIFICATION</scope>
</reference>
<accession>A0AAJ7BU32</accession>
<dbReference type="RefSeq" id="XP_015594239.1">
    <property type="nucleotide sequence ID" value="XM_015738753.2"/>
</dbReference>
<evidence type="ECO:0000313" key="1">
    <source>
        <dbReference type="Proteomes" id="UP000694920"/>
    </source>
</evidence>
<proteinExistence type="predicted"/>
<gene>
    <name evidence="2" type="primary">LOC107267274</name>
</gene>